<proteinExistence type="inferred from homology"/>
<name>A0ABT8EBS5_9BACL</name>
<organism evidence="6 7">
    <name type="scientific">Fictibacillus terranigra</name>
    <dbReference type="NCBI Taxonomy" id="3058424"/>
    <lineage>
        <taxon>Bacteria</taxon>
        <taxon>Bacillati</taxon>
        <taxon>Bacillota</taxon>
        <taxon>Bacilli</taxon>
        <taxon>Bacillales</taxon>
        <taxon>Fictibacillaceae</taxon>
        <taxon>Fictibacillus</taxon>
    </lineage>
</organism>
<dbReference type="InterPro" id="IPR003658">
    <property type="entry name" value="Anti-sigma_ant"/>
</dbReference>
<dbReference type="PROSITE" id="PS50801">
    <property type="entry name" value="STAS"/>
    <property type="match status" value="1"/>
</dbReference>
<evidence type="ECO:0000256" key="4">
    <source>
        <dbReference type="RuleBase" id="RU003749"/>
    </source>
</evidence>
<comment type="similarity">
    <text evidence="1 4">Belongs to the anti-sigma-factor antagonist family.</text>
</comment>
<evidence type="ECO:0000259" key="5">
    <source>
        <dbReference type="PROSITE" id="PS50801"/>
    </source>
</evidence>
<evidence type="ECO:0000256" key="1">
    <source>
        <dbReference type="ARBA" id="ARBA00009013"/>
    </source>
</evidence>
<keyword evidence="2" id="KW-0597">Phosphoprotein</keyword>
<dbReference type="NCBIfam" id="TIGR00377">
    <property type="entry name" value="ant_ant_sig"/>
    <property type="match status" value="1"/>
</dbReference>
<dbReference type="PANTHER" id="PTHR33495">
    <property type="entry name" value="ANTI-SIGMA FACTOR ANTAGONIST TM_1081-RELATED-RELATED"/>
    <property type="match status" value="1"/>
</dbReference>
<comment type="function">
    <text evidence="3">Positive regulator of sigma-B activity. Non-phosphorylated RsbV binds to RsbW, preventing its association with sigma-B. When phosphorylated, releases RsbW, which is then free to complex with and inactivate sigma-B.</text>
</comment>
<keyword evidence="7" id="KW-1185">Reference proteome</keyword>
<accession>A0ABT8EBS5</accession>
<dbReference type="InterPro" id="IPR036513">
    <property type="entry name" value="STAS_dom_sf"/>
</dbReference>
<dbReference type="Gene3D" id="3.30.750.24">
    <property type="entry name" value="STAS domain"/>
    <property type="match status" value="1"/>
</dbReference>
<feature type="domain" description="STAS" evidence="5">
    <location>
        <begin position="3"/>
        <end position="112"/>
    </location>
</feature>
<evidence type="ECO:0000313" key="7">
    <source>
        <dbReference type="Proteomes" id="UP001168694"/>
    </source>
</evidence>
<reference evidence="6" key="1">
    <citation type="submission" date="2023-06" db="EMBL/GenBank/DDBJ databases">
        <title>Draft Genome Sequences of Representative Paenibacillus Polymyxa, Bacillus cereus, Fictibacillus sp., and Brevibacillus agri Strains Isolated from Amazonian Dark Earth.</title>
        <authorList>
            <person name="Pellegrinetti T.A."/>
            <person name="Cunha I.C.M."/>
            <person name="Chaves M.G."/>
            <person name="Freitas A.S."/>
            <person name="Silva A.V.R."/>
            <person name="Tsai S.M."/>
            <person name="Mendes L.W."/>
        </authorList>
    </citation>
    <scope>NUCLEOTIDE SEQUENCE</scope>
    <source>
        <strain evidence="6">CENA-BCM004</strain>
    </source>
</reference>
<dbReference type="Proteomes" id="UP001168694">
    <property type="component" value="Unassembled WGS sequence"/>
</dbReference>
<gene>
    <name evidence="6" type="ORF">QYF49_20270</name>
</gene>
<dbReference type="CDD" id="cd07043">
    <property type="entry name" value="STAS_anti-anti-sigma_factors"/>
    <property type="match status" value="1"/>
</dbReference>
<dbReference type="PANTHER" id="PTHR33495:SF9">
    <property type="entry name" value="ANTI-SIGMA-B FACTOR ANTAGONIST"/>
    <property type="match status" value="1"/>
</dbReference>
<evidence type="ECO:0000313" key="6">
    <source>
        <dbReference type="EMBL" id="MDN4075304.1"/>
    </source>
</evidence>
<dbReference type="InterPro" id="IPR002645">
    <property type="entry name" value="STAS_dom"/>
</dbReference>
<protein>
    <recommendedName>
        <fullName evidence="4">Anti-sigma factor antagonist</fullName>
    </recommendedName>
</protein>
<dbReference type="Pfam" id="PF01740">
    <property type="entry name" value="STAS"/>
    <property type="match status" value="1"/>
</dbReference>
<dbReference type="EMBL" id="JAUHLN010000005">
    <property type="protein sequence ID" value="MDN4075304.1"/>
    <property type="molecule type" value="Genomic_DNA"/>
</dbReference>
<evidence type="ECO:0000256" key="2">
    <source>
        <dbReference type="ARBA" id="ARBA00022553"/>
    </source>
</evidence>
<dbReference type="RefSeq" id="WP_290401419.1">
    <property type="nucleotide sequence ID" value="NZ_JAUHLN010000005.1"/>
</dbReference>
<sequence>MNLKIKHEQLNDSHYLVLNGEIDIYTAPKLKEVLIPLSEEKRKDIIIDLQQIDFMDNTGLGIFIKVLKSLKKNDSTLKLRGLTDHVHRLFDVSGLTEVMDIGKKPEFFPQKV</sequence>
<dbReference type="SUPFAM" id="SSF52091">
    <property type="entry name" value="SpoIIaa-like"/>
    <property type="match status" value="1"/>
</dbReference>
<evidence type="ECO:0000256" key="3">
    <source>
        <dbReference type="ARBA" id="ARBA00024670"/>
    </source>
</evidence>
<comment type="caution">
    <text evidence="6">The sequence shown here is derived from an EMBL/GenBank/DDBJ whole genome shotgun (WGS) entry which is preliminary data.</text>
</comment>